<dbReference type="InterPro" id="IPR016181">
    <property type="entry name" value="Acyl_CoA_acyltransferase"/>
</dbReference>
<dbReference type="Proteomes" id="UP000183816">
    <property type="component" value="Unassembled WGS sequence"/>
</dbReference>
<organism evidence="2 3">
    <name type="scientific">Streptococcus equinus</name>
    <name type="common">Streptococcus bovis</name>
    <dbReference type="NCBI Taxonomy" id="1335"/>
    <lineage>
        <taxon>Bacteria</taxon>
        <taxon>Bacillati</taxon>
        <taxon>Bacillota</taxon>
        <taxon>Bacilli</taxon>
        <taxon>Lactobacillales</taxon>
        <taxon>Streptococcaceae</taxon>
        <taxon>Streptococcus</taxon>
    </lineage>
</organism>
<proteinExistence type="predicted"/>
<protein>
    <submittedName>
        <fullName evidence="2">Predicted N-acyltransferase, GNAT family</fullName>
    </submittedName>
</protein>
<dbReference type="Gene3D" id="3.40.630.30">
    <property type="match status" value="1"/>
</dbReference>
<dbReference type="PANTHER" id="PTHR13355">
    <property type="entry name" value="GLUCOSAMINE 6-PHOSPHATE N-ACETYLTRANSFERASE"/>
    <property type="match status" value="1"/>
</dbReference>
<dbReference type="InterPro" id="IPR000182">
    <property type="entry name" value="GNAT_dom"/>
</dbReference>
<feature type="domain" description="N-acetyltransferase" evidence="1">
    <location>
        <begin position="1"/>
        <end position="145"/>
    </location>
</feature>
<dbReference type="OrthoDB" id="9796171at2"/>
<dbReference type="CDD" id="cd04301">
    <property type="entry name" value="NAT_SF"/>
    <property type="match status" value="1"/>
</dbReference>
<dbReference type="GO" id="GO:0004343">
    <property type="term" value="F:glucosamine 6-phosphate N-acetyltransferase activity"/>
    <property type="evidence" value="ECO:0007669"/>
    <property type="project" value="TreeGrafter"/>
</dbReference>
<reference evidence="2 3" key="1">
    <citation type="submission" date="2016-10" db="EMBL/GenBank/DDBJ databases">
        <authorList>
            <person name="de Groot N.N."/>
        </authorList>
    </citation>
    <scope>NUCLEOTIDE SEQUENCE [LARGE SCALE GENOMIC DNA]</scope>
    <source>
        <strain evidence="2 3">Sb04</strain>
    </source>
</reference>
<sequence>MKIKQTRNTLSDTYLDAMKIRQLVFVKGQGVPLSLEIDENEAYCLHFVLYDNQDNAVATCRILPNQDHSQATLQRMAVLPAYQGQNLGKFLLEEVISFCKQQGFKEMILHAQLTAKGFYDKLHFTCFGDEFEEAGIMHISMKKAL</sequence>
<dbReference type="EMBL" id="FNJK01000004">
    <property type="protein sequence ID" value="SDP04560.1"/>
    <property type="molecule type" value="Genomic_DNA"/>
</dbReference>
<dbReference type="SUPFAM" id="SSF55729">
    <property type="entry name" value="Acyl-CoA N-acyltransferases (Nat)"/>
    <property type="match status" value="1"/>
</dbReference>
<keyword evidence="2" id="KW-0012">Acyltransferase</keyword>
<keyword evidence="2" id="KW-0808">Transferase</keyword>
<evidence type="ECO:0000313" key="2">
    <source>
        <dbReference type="EMBL" id="SDP04560.1"/>
    </source>
</evidence>
<evidence type="ECO:0000259" key="1">
    <source>
        <dbReference type="PROSITE" id="PS51186"/>
    </source>
</evidence>
<evidence type="ECO:0000313" key="3">
    <source>
        <dbReference type="Proteomes" id="UP000183816"/>
    </source>
</evidence>
<dbReference type="PROSITE" id="PS51186">
    <property type="entry name" value="GNAT"/>
    <property type="match status" value="1"/>
</dbReference>
<accession>A0A1H0PIF2</accession>
<dbReference type="AlphaFoldDB" id="A0A1H0PIF2"/>
<gene>
    <name evidence="2" type="ORF">SAMN05216347_104151</name>
</gene>
<dbReference type="RefSeq" id="WP_074482573.1">
    <property type="nucleotide sequence ID" value="NZ_FNJK01000004.1"/>
</dbReference>
<dbReference type="PANTHER" id="PTHR13355:SF11">
    <property type="entry name" value="GLUCOSAMINE 6-PHOSPHATE N-ACETYLTRANSFERASE"/>
    <property type="match status" value="1"/>
</dbReference>
<dbReference type="Pfam" id="PF13673">
    <property type="entry name" value="Acetyltransf_10"/>
    <property type="match status" value="1"/>
</dbReference>
<name>A0A1H0PIF2_STREI</name>
<dbReference type="InterPro" id="IPR039143">
    <property type="entry name" value="GNPNAT1-like"/>
</dbReference>